<feature type="transmembrane region" description="Helical" evidence="13">
    <location>
        <begin position="253"/>
        <end position="278"/>
    </location>
</feature>
<evidence type="ECO:0000256" key="12">
    <source>
        <dbReference type="PROSITE-ProRule" id="PRU00175"/>
    </source>
</evidence>
<dbReference type="SMART" id="SM00184">
    <property type="entry name" value="RING"/>
    <property type="match status" value="1"/>
</dbReference>
<name>A0AAW0YNC5_CHEQU</name>
<accession>A0AAW0YNC5</accession>
<dbReference type="EMBL" id="JARKIK010000003">
    <property type="protein sequence ID" value="KAK8753132.1"/>
    <property type="molecule type" value="Genomic_DNA"/>
</dbReference>
<dbReference type="InterPro" id="IPR010652">
    <property type="entry name" value="DUF1232"/>
</dbReference>
<evidence type="ECO:0000256" key="3">
    <source>
        <dbReference type="ARBA" id="ARBA00022692"/>
    </source>
</evidence>
<feature type="non-terminal residue" evidence="15">
    <location>
        <position position="1"/>
    </location>
</feature>
<dbReference type="InterPro" id="IPR038896">
    <property type="entry name" value="RNF170"/>
</dbReference>
<feature type="transmembrane region" description="Helical" evidence="13">
    <location>
        <begin position="52"/>
        <end position="76"/>
    </location>
</feature>
<dbReference type="GO" id="GO:0008270">
    <property type="term" value="F:zinc ion binding"/>
    <property type="evidence" value="ECO:0007669"/>
    <property type="project" value="UniProtKB-KW"/>
</dbReference>
<dbReference type="PANTHER" id="PTHR22894:SF5">
    <property type="entry name" value="RING-TYPE DOMAIN-CONTAINING PROTEIN"/>
    <property type="match status" value="1"/>
</dbReference>
<keyword evidence="8 13" id="KW-1133">Transmembrane helix</keyword>
<gene>
    <name evidence="15" type="ORF">OTU49_002753</name>
</gene>
<dbReference type="Pfam" id="PF13445">
    <property type="entry name" value="zf-RING_UBOX"/>
    <property type="match status" value="1"/>
</dbReference>
<dbReference type="InterPro" id="IPR001841">
    <property type="entry name" value="Znf_RING"/>
</dbReference>
<dbReference type="Gene3D" id="3.30.40.10">
    <property type="entry name" value="Zinc/RING finger domain, C3HC4 (zinc finger)"/>
    <property type="match status" value="1"/>
</dbReference>
<dbReference type="InterPro" id="IPR027370">
    <property type="entry name" value="Znf-RING_euk"/>
</dbReference>
<feature type="transmembrane region" description="Helical" evidence="13">
    <location>
        <begin position="230"/>
        <end position="247"/>
    </location>
</feature>
<evidence type="ECO:0000256" key="4">
    <source>
        <dbReference type="ARBA" id="ARBA00022723"/>
    </source>
</evidence>
<keyword evidence="6" id="KW-0256">Endoplasmic reticulum</keyword>
<sequence>PGVRQYTVGAETALSNNKGSRLTQEAGGYTIFTLGAEFCLMEEITQENETPVAGLLLTLGTPVAIVGAVLAGFLLAKLKPPVQKQPIVGDTRSPDSDMVRVRRSTSENECPICMDQAKFAVETNCGHMYCASCIVQNWKTNFSTSPMPCPFCRQEVTLLLPCFSEGETNTAELSEVEERERIMVDVRQYNRMYSEHPRSFYGQLQDLPTILRHIWAELFTWRGIEMLSRFRFIICVATAIIYAITPIDLIPEAFLGLLGLIDDVVVIAFLLIQVSVVYRTVVANRDW</sequence>
<dbReference type="AlphaFoldDB" id="A0AAW0YNC5"/>
<dbReference type="PANTHER" id="PTHR22894">
    <property type="entry name" value="RING-TYPE DOMAIN-CONTAINING PROTEIN"/>
    <property type="match status" value="1"/>
</dbReference>
<keyword evidence="4" id="KW-0479">Metal-binding</keyword>
<evidence type="ECO:0000256" key="6">
    <source>
        <dbReference type="ARBA" id="ARBA00022824"/>
    </source>
</evidence>
<evidence type="ECO:0000256" key="8">
    <source>
        <dbReference type="ARBA" id="ARBA00022989"/>
    </source>
</evidence>
<evidence type="ECO:0000256" key="13">
    <source>
        <dbReference type="SAM" id="Phobius"/>
    </source>
</evidence>
<dbReference type="Pfam" id="PF06803">
    <property type="entry name" value="DUF1232"/>
    <property type="match status" value="1"/>
</dbReference>
<evidence type="ECO:0000256" key="10">
    <source>
        <dbReference type="ARBA" id="ARBA00030110"/>
    </source>
</evidence>
<dbReference type="InterPro" id="IPR013083">
    <property type="entry name" value="Znf_RING/FYVE/PHD"/>
</dbReference>
<dbReference type="InterPro" id="IPR017907">
    <property type="entry name" value="Znf_RING_CS"/>
</dbReference>
<dbReference type="Proteomes" id="UP001445076">
    <property type="component" value="Unassembled WGS sequence"/>
</dbReference>
<reference evidence="15 16" key="1">
    <citation type="journal article" date="2024" name="BMC Genomics">
        <title>Genome assembly of redclaw crayfish (Cherax quadricarinatus) provides insights into its immune adaptation and hypoxia tolerance.</title>
        <authorList>
            <person name="Liu Z."/>
            <person name="Zheng J."/>
            <person name="Li H."/>
            <person name="Fang K."/>
            <person name="Wang S."/>
            <person name="He J."/>
            <person name="Zhou D."/>
            <person name="Weng S."/>
            <person name="Chi M."/>
            <person name="Gu Z."/>
            <person name="He J."/>
            <person name="Li F."/>
            <person name="Wang M."/>
        </authorList>
    </citation>
    <scope>NUCLEOTIDE SEQUENCE [LARGE SCALE GENOMIC DNA]</scope>
    <source>
        <strain evidence="15">ZL_2023a</strain>
    </source>
</reference>
<dbReference type="PROSITE" id="PS50089">
    <property type="entry name" value="ZF_RING_2"/>
    <property type="match status" value="1"/>
</dbReference>
<evidence type="ECO:0000259" key="14">
    <source>
        <dbReference type="PROSITE" id="PS50089"/>
    </source>
</evidence>
<comment type="subcellular location">
    <subcellularLocation>
        <location evidence="1">Endoplasmic reticulum membrane</location>
        <topology evidence="1">Multi-pass membrane protein</topology>
    </subcellularLocation>
</comment>
<dbReference type="SUPFAM" id="SSF57850">
    <property type="entry name" value="RING/U-box"/>
    <property type="match status" value="1"/>
</dbReference>
<keyword evidence="5 12" id="KW-0863">Zinc-finger</keyword>
<evidence type="ECO:0000256" key="5">
    <source>
        <dbReference type="ARBA" id="ARBA00022771"/>
    </source>
</evidence>
<evidence type="ECO:0000313" key="16">
    <source>
        <dbReference type="Proteomes" id="UP001445076"/>
    </source>
</evidence>
<dbReference type="GO" id="GO:0061630">
    <property type="term" value="F:ubiquitin protein ligase activity"/>
    <property type="evidence" value="ECO:0007669"/>
    <property type="project" value="InterPro"/>
</dbReference>
<keyword evidence="3 13" id="KW-0812">Transmembrane</keyword>
<dbReference type="CDD" id="cd16553">
    <property type="entry name" value="RING-HC_RNF170"/>
    <property type="match status" value="1"/>
</dbReference>
<organism evidence="15 16">
    <name type="scientific">Cherax quadricarinatus</name>
    <name type="common">Australian red claw crayfish</name>
    <dbReference type="NCBI Taxonomy" id="27406"/>
    <lineage>
        <taxon>Eukaryota</taxon>
        <taxon>Metazoa</taxon>
        <taxon>Ecdysozoa</taxon>
        <taxon>Arthropoda</taxon>
        <taxon>Crustacea</taxon>
        <taxon>Multicrustacea</taxon>
        <taxon>Malacostraca</taxon>
        <taxon>Eumalacostraca</taxon>
        <taxon>Eucarida</taxon>
        <taxon>Decapoda</taxon>
        <taxon>Pleocyemata</taxon>
        <taxon>Astacidea</taxon>
        <taxon>Parastacoidea</taxon>
        <taxon>Parastacidae</taxon>
        <taxon>Cherax</taxon>
    </lineage>
</organism>
<feature type="domain" description="RING-type" evidence="14">
    <location>
        <begin position="110"/>
        <end position="153"/>
    </location>
</feature>
<evidence type="ECO:0000256" key="2">
    <source>
        <dbReference type="ARBA" id="ARBA00014068"/>
    </source>
</evidence>
<evidence type="ECO:0000256" key="11">
    <source>
        <dbReference type="ARBA" id="ARBA00031107"/>
    </source>
</evidence>
<evidence type="ECO:0000256" key="7">
    <source>
        <dbReference type="ARBA" id="ARBA00022833"/>
    </source>
</evidence>
<dbReference type="PROSITE" id="PS00518">
    <property type="entry name" value="ZF_RING_1"/>
    <property type="match status" value="1"/>
</dbReference>
<keyword evidence="7" id="KW-0862">Zinc</keyword>
<keyword evidence="16" id="KW-1185">Reference proteome</keyword>
<evidence type="ECO:0000313" key="15">
    <source>
        <dbReference type="EMBL" id="KAK8753132.1"/>
    </source>
</evidence>
<evidence type="ECO:0000256" key="9">
    <source>
        <dbReference type="ARBA" id="ARBA00023136"/>
    </source>
</evidence>
<evidence type="ECO:0000256" key="1">
    <source>
        <dbReference type="ARBA" id="ARBA00004477"/>
    </source>
</evidence>
<comment type="caution">
    <text evidence="15">The sequence shown here is derived from an EMBL/GenBank/DDBJ whole genome shotgun (WGS) entry which is preliminary data.</text>
</comment>
<proteinExistence type="predicted"/>
<dbReference type="GO" id="GO:0005789">
    <property type="term" value="C:endoplasmic reticulum membrane"/>
    <property type="evidence" value="ECO:0007669"/>
    <property type="project" value="UniProtKB-SubCell"/>
</dbReference>
<protein>
    <recommendedName>
        <fullName evidence="2">E3 ubiquitin-protein ligase RNF170</fullName>
    </recommendedName>
    <alternativeName>
        <fullName evidence="11">RING finger protein 170</fullName>
    </alternativeName>
    <alternativeName>
        <fullName evidence="10">RING-type E3 ubiquitin transferase RNF170</fullName>
    </alternativeName>
</protein>
<keyword evidence="9 13" id="KW-0472">Membrane</keyword>